<feature type="compositionally biased region" description="Basic residues" evidence="1">
    <location>
        <begin position="111"/>
        <end position="127"/>
    </location>
</feature>
<dbReference type="RefSeq" id="XP_062645017.1">
    <property type="nucleotide sequence ID" value="XM_062793448.1"/>
</dbReference>
<evidence type="ECO:0000256" key="1">
    <source>
        <dbReference type="SAM" id="MobiDB-lite"/>
    </source>
</evidence>
<gene>
    <name evidence="2" type="ORF">N657DRAFT_648066</name>
</gene>
<accession>A0AAN6TWL6</accession>
<dbReference type="GeneID" id="87830217"/>
<dbReference type="Proteomes" id="UP001302602">
    <property type="component" value="Unassembled WGS sequence"/>
</dbReference>
<reference evidence="2" key="2">
    <citation type="submission" date="2023-05" db="EMBL/GenBank/DDBJ databases">
        <authorList>
            <consortium name="Lawrence Berkeley National Laboratory"/>
            <person name="Steindorff A."/>
            <person name="Hensen N."/>
            <person name="Bonometti L."/>
            <person name="Westerberg I."/>
            <person name="Brannstrom I.O."/>
            <person name="Guillou S."/>
            <person name="Cros-Aarteil S."/>
            <person name="Calhoun S."/>
            <person name="Haridas S."/>
            <person name="Kuo A."/>
            <person name="Mondo S."/>
            <person name="Pangilinan J."/>
            <person name="Riley R."/>
            <person name="Labutti K."/>
            <person name="Andreopoulos B."/>
            <person name="Lipzen A."/>
            <person name="Chen C."/>
            <person name="Yanf M."/>
            <person name="Daum C."/>
            <person name="Ng V."/>
            <person name="Clum A."/>
            <person name="Ohm R."/>
            <person name="Martin F."/>
            <person name="Silar P."/>
            <person name="Natvig D."/>
            <person name="Lalanne C."/>
            <person name="Gautier V."/>
            <person name="Ament-Velasquez S.L."/>
            <person name="Kruys A."/>
            <person name="Hutchinson M.I."/>
            <person name="Powell A.J."/>
            <person name="Barry K."/>
            <person name="Miller A.N."/>
            <person name="Grigoriev I.V."/>
            <person name="Debuchy R."/>
            <person name="Gladieux P."/>
            <person name="Thoren M.H."/>
            <person name="Johannesson H."/>
        </authorList>
    </citation>
    <scope>NUCLEOTIDE SEQUENCE</scope>
    <source>
        <strain evidence="2">CBS 731.68</strain>
    </source>
</reference>
<evidence type="ECO:0000313" key="3">
    <source>
        <dbReference type="Proteomes" id="UP001302602"/>
    </source>
</evidence>
<evidence type="ECO:0000313" key="2">
    <source>
        <dbReference type="EMBL" id="KAK4121246.1"/>
    </source>
</evidence>
<dbReference type="EMBL" id="MU853234">
    <property type="protein sequence ID" value="KAK4121246.1"/>
    <property type="molecule type" value="Genomic_DNA"/>
</dbReference>
<sequence length="127" mass="14505">MISTADLNVERSIDGGFAESVRWAQPTAPCMPWHSPARSYYRLHRADRIKVTRDMIWYPKDWFDDVFKPGCIEIRQAHIVGAGTPEEPADEEDLELKQVDFGRVRGTARLPKGKKAPPRKGRCRKLG</sequence>
<comment type="caution">
    <text evidence="2">The sequence shown here is derived from an EMBL/GenBank/DDBJ whole genome shotgun (WGS) entry which is preliminary data.</text>
</comment>
<feature type="region of interest" description="Disordered" evidence="1">
    <location>
        <begin position="105"/>
        <end position="127"/>
    </location>
</feature>
<dbReference type="AlphaFoldDB" id="A0AAN6TWL6"/>
<name>A0AAN6TWL6_9PEZI</name>
<protein>
    <submittedName>
        <fullName evidence="2">Uncharacterized protein</fullName>
    </submittedName>
</protein>
<proteinExistence type="predicted"/>
<reference evidence="2" key="1">
    <citation type="journal article" date="2023" name="Mol. Phylogenet. Evol.">
        <title>Genome-scale phylogeny and comparative genomics of the fungal order Sordariales.</title>
        <authorList>
            <person name="Hensen N."/>
            <person name="Bonometti L."/>
            <person name="Westerberg I."/>
            <person name="Brannstrom I.O."/>
            <person name="Guillou S."/>
            <person name="Cros-Aarteil S."/>
            <person name="Calhoun S."/>
            <person name="Haridas S."/>
            <person name="Kuo A."/>
            <person name="Mondo S."/>
            <person name="Pangilinan J."/>
            <person name="Riley R."/>
            <person name="LaButti K."/>
            <person name="Andreopoulos B."/>
            <person name="Lipzen A."/>
            <person name="Chen C."/>
            <person name="Yan M."/>
            <person name="Daum C."/>
            <person name="Ng V."/>
            <person name="Clum A."/>
            <person name="Steindorff A."/>
            <person name="Ohm R.A."/>
            <person name="Martin F."/>
            <person name="Silar P."/>
            <person name="Natvig D.O."/>
            <person name="Lalanne C."/>
            <person name="Gautier V."/>
            <person name="Ament-Velasquez S.L."/>
            <person name="Kruys A."/>
            <person name="Hutchinson M.I."/>
            <person name="Powell A.J."/>
            <person name="Barry K."/>
            <person name="Miller A.N."/>
            <person name="Grigoriev I.V."/>
            <person name="Debuchy R."/>
            <person name="Gladieux P."/>
            <person name="Hiltunen Thoren M."/>
            <person name="Johannesson H."/>
        </authorList>
    </citation>
    <scope>NUCLEOTIDE SEQUENCE</scope>
    <source>
        <strain evidence="2">CBS 731.68</strain>
    </source>
</reference>
<organism evidence="2 3">
    <name type="scientific">Parathielavia appendiculata</name>
    <dbReference type="NCBI Taxonomy" id="2587402"/>
    <lineage>
        <taxon>Eukaryota</taxon>
        <taxon>Fungi</taxon>
        <taxon>Dikarya</taxon>
        <taxon>Ascomycota</taxon>
        <taxon>Pezizomycotina</taxon>
        <taxon>Sordariomycetes</taxon>
        <taxon>Sordariomycetidae</taxon>
        <taxon>Sordariales</taxon>
        <taxon>Chaetomiaceae</taxon>
        <taxon>Parathielavia</taxon>
    </lineage>
</organism>
<keyword evidence="3" id="KW-1185">Reference proteome</keyword>